<dbReference type="SUPFAM" id="SSF52540">
    <property type="entry name" value="P-loop containing nucleoside triphosphate hydrolases"/>
    <property type="match status" value="1"/>
</dbReference>
<dbReference type="Proteomes" id="UP000545037">
    <property type="component" value="Unassembled WGS sequence"/>
</dbReference>
<keyword evidence="2" id="KW-0802">TPR repeat</keyword>
<name>A0A7W9CJL0_9CAUL</name>
<dbReference type="PROSITE" id="PS50005">
    <property type="entry name" value="TPR"/>
    <property type="match status" value="1"/>
</dbReference>
<sequence>MTSTPETLLGQAVGHKAAGRWAEAAAAYSDLLTLMPDMPDTWFNLGLMQRRAGRPQAALEAYRQALERGVLGPEEAHLNRAVIFSDDLGDSEAALAELTRALAIAPYDLAALLNLGNLREDRGEREQARTAYRRALEVAPGHPLALSRLANATVFESIDDPLIDALRQGIARPGADAADRAELGFALTRALDSVGEHEAAFAAAIAANADSRAFSGATYDPAAHDARVDRTMAAFNRPLKTGDRSDPEPSAPIFILGLFRSGSTLVERILAAHPRVTSGGELALMPRLVQTIGDDPATVAEASPETVSGWRKTYLDALATARPGAALVTDKRPDNFLHIGLIKAMFPDARIIHTNRDPMDVGLSNLFLHLDGSMAYAGDLADTGHWIRAHDRLMAHWKSVYPDDILTVDYDVLVRAPRQAIEQVLAFCGLEWDDACLDFHKAGGAVRTASVWQVREPLYQRSSGRWRAYKQHLGPLRAALDAA</sequence>
<dbReference type="InterPro" id="IPR027417">
    <property type="entry name" value="P-loop_NTPase"/>
</dbReference>
<dbReference type="Pfam" id="PF13469">
    <property type="entry name" value="Sulfotransfer_3"/>
    <property type="match status" value="1"/>
</dbReference>
<dbReference type="Gene3D" id="1.25.40.10">
    <property type="entry name" value="Tetratricopeptide repeat domain"/>
    <property type="match status" value="2"/>
</dbReference>
<keyword evidence="4" id="KW-1185">Reference proteome</keyword>
<dbReference type="AlphaFoldDB" id="A0A7W9CJL0"/>
<gene>
    <name evidence="3" type="ORF">GGR13_002250</name>
</gene>
<dbReference type="Pfam" id="PF13428">
    <property type="entry name" value="TPR_14"/>
    <property type="match status" value="1"/>
</dbReference>
<organism evidence="3 4">
    <name type="scientific">Brevundimonas variabilis</name>
    <dbReference type="NCBI Taxonomy" id="74312"/>
    <lineage>
        <taxon>Bacteria</taxon>
        <taxon>Pseudomonadati</taxon>
        <taxon>Pseudomonadota</taxon>
        <taxon>Alphaproteobacteria</taxon>
        <taxon>Caulobacterales</taxon>
        <taxon>Caulobacteraceae</taxon>
        <taxon>Brevundimonas</taxon>
    </lineage>
</organism>
<dbReference type="PANTHER" id="PTHR12788">
    <property type="entry name" value="PROTEIN-TYROSINE SULFOTRANSFERASE 2"/>
    <property type="match status" value="1"/>
</dbReference>
<protein>
    <submittedName>
        <fullName evidence="3">Flp pilus assembly protein TadD</fullName>
    </submittedName>
</protein>
<evidence type="ECO:0000256" key="2">
    <source>
        <dbReference type="PROSITE-ProRule" id="PRU00339"/>
    </source>
</evidence>
<dbReference type="InterPro" id="IPR011990">
    <property type="entry name" value="TPR-like_helical_dom_sf"/>
</dbReference>
<accession>A0A7W9CJL0</accession>
<feature type="repeat" description="TPR" evidence="2">
    <location>
        <begin position="109"/>
        <end position="142"/>
    </location>
</feature>
<dbReference type="Gene3D" id="3.40.50.300">
    <property type="entry name" value="P-loop containing nucleotide triphosphate hydrolases"/>
    <property type="match status" value="1"/>
</dbReference>
<proteinExistence type="predicted"/>
<dbReference type="InterPro" id="IPR019734">
    <property type="entry name" value="TPR_rpt"/>
</dbReference>
<dbReference type="InterPro" id="IPR026634">
    <property type="entry name" value="TPST-like"/>
</dbReference>
<dbReference type="GO" id="GO:0008476">
    <property type="term" value="F:protein-tyrosine sulfotransferase activity"/>
    <property type="evidence" value="ECO:0007669"/>
    <property type="project" value="InterPro"/>
</dbReference>
<dbReference type="SUPFAM" id="SSF48452">
    <property type="entry name" value="TPR-like"/>
    <property type="match status" value="1"/>
</dbReference>
<dbReference type="Pfam" id="PF13432">
    <property type="entry name" value="TPR_16"/>
    <property type="match status" value="1"/>
</dbReference>
<evidence type="ECO:0000313" key="4">
    <source>
        <dbReference type="Proteomes" id="UP000545037"/>
    </source>
</evidence>
<keyword evidence="1" id="KW-0808">Transferase</keyword>
<dbReference type="RefSeq" id="WP_183213586.1">
    <property type="nucleotide sequence ID" value="NZ_JACHOR010000003.1"/>
</dbReference>
<reference evidence="3 4" key="1">
    <citation type="submission" date="2020-08" db="EMBL/GenBank/DDBJ databases">
        <title>Genomic Encyclopedia of Type Strains, Phase IV (KMG-IV): sequencing the most valuable type-strain genomes for metagenomic binning, comparative biology and taxonomic classification.</title>
        <authorList>
            <person name="Goeker M."/>
        </authorList>
    </citation>
    <scope>NUCLEOTIDE SEQUENCE [LARGE SCALE GENOMIC DNA]</scope>
    <source>
        <strain evidence="3 4">DSM 4737</strain>
    </source>
</reference>
<dbReference type="EMBL" id="JACHOR010000003">
    <property type="protein sequence ID" value="MBB5746646.1"/>
    <property type="molecule type" value="Genomic_DNA"/>
</dbReference>
<evidence type="ECO:0000313" key="3">
    <source>
        <dbReference type="EMBL" id="MBB5746646.1"/>
    </source>
</evidence>
<dbReference type="SMART" id="SM00028">
    <property type="entry name" value="TPR"/>
    <property type="match status" value="4"/>
</dbReference>
<dbReference type="PANTHER" id="PTHR12788:SF10">
    <property type="entry name" value="PROTEIN-TYROSINE SULFOTRANSFERASE"/>
    <property type="match status" value="1"/>
</dbReference>
<comment type="caution">
    <text evidence="3">The sequence shown here is derived from an EMBL/GenBank/DDBJ whole genome shotgun (WGS) entry which is preliminary data.</text>
</comment>
<evidence type="ECO:0000256" key="1">
    <source>
        <dbReference type="ARBA" id="ARBA00022679"/>
    </source>
</evidence>